<keyword evidence="7" id="KW-1185">Reference proteome</keyword>
<evidence type="ECO:0000313" key="6">
    <source>
        <dbReference type="EMBL" id="EWY40521.1"/>
    </source>
</evidence>
<evidence type="ECO:0000256" key="2">
    <source>
        <dbReference type="ARBA" id="ARBA00022723"/>
    </source>
</evidence>
<evidence type="ECO:0000256" key="3">
    <source>
        <dbReference type="ARBA" id="ARBA00023004"/>
    </source>
</evidence>
<evidence type="ECO:0000256" key="1">
    <source>
        <dbReference type="ARBA" id="ARBA00022714"/>
    </source>
</evidence>
<dbReference type="PANTHER" id="PTHR40261:SF1">
    <property type="entry name" value="RIESKE DOMAIN-CONTAINING PROTEIN"/>
    <property type="match status" value="1"/>
</dbReference>
<sequence>MPEHGEPEPLCDLTEIPDGTGRGFTLRQSGGTEAPLDVVVVRQGDRAFGYVNSCPHARSPLDWTPDRFMSLDGQHIQCATHGALFQVEDGLCVQGPCVGRSLTPIPTRVEGGRVIVVPNRPRR</sequence>
<organism evidence="6 7">
    <name type="scientific">Skermanella stibiiresistens SB22</name>
    <dbReference type="NCBI Taxonomy" id="1385369"/>
    <lineage>
        <taxon>Bacteria</taxon>
        <taxon>Pseudomonadati</taxon>
        <taxon>Pseudomonadota</taxon>
        <taxon>Alphaproteobacteria</taxon>
        <taxon>Rhodospirillales</taxon>
        <taxon>Azospirillaceae</taxon>
        <taxon>Skermanella</taxon>
    </lineage>
</organism>
<dbReference type="SUPFAM" id="SSF50022">
    <property type="entry name" value="ISP domain"/>
    <property type="match status" value="1"/>
</dbReference>
<keyword evidence="1" id="KW-0001">2Fe-2S</keyword>
<dbReference type="RefSeq" id="WP_037451380.1">
    <property type="nucleotide sequence ID" value="NZ_AVFL01000007.1"/>
</dbReference>
<feature type="domain" description="Rieske" evidence="5">
    <location>
        <begin position="8"/>
        <end position="116"/>
    </location>
</feature>
<evidence type="ECO:0000259" key="5">
    <source>
        <dbReference type="PROSITE" id="PS51296"/>
    </source>
</evidence>
<dbReference type="Pfam" id="PF00355">
    <property type="entry name" value="Rieske"/>
    <property type="match status" value="1"/>
</dbReference>
<keyword evidence="3" id="KW-0408">Iron</keyword>
<dbReference type="PANTHER" id="PTHR40261">
    <property type="match status" value="1"/>
</dbReference>
<dbReference type="Gene3D" id="2.102.10.10">
    <property type="entry name" value="Rieske [2Fe-2S] iron-sulphur domain"/>
    <property type="match status" value="1"/>
</dbReference>
<dbReference type="GO" id="GO:0051537">
    <property type="term" value="F:2 iron, 2 sulfur cluster binding"/>
    <property type="evidence" value="ECO:0007669"/>
    <property type="project" value="UniProtKB-KW"/>
</dbReference>
<dbReference type="AlphaFoldDB" id="W9H6W5"/>
<reference evidence="6 7" key="1">
    <citation type="submission" date="2013-08" db="EMBL/GenBank/DDBJ databases">
        <title>The genome sequence of Skermanella stibiiresistens.</title>
        <authorList>
            <person name="Zhu W."/>
            <person name="Wang G."/>
        </authorList>
    </citation>
    <scope>NUCLEOTIDE SEQUENCE [LARGE SCALE GENOMIC DNA]</scope>
    <source>
        <strain evidence="6 7">SB22</strain>
    </source>
</reference>
<dbReference type="CDD" id="cd03467">
    <property type="entry name" value="Rieske"/>
    <property type="match status" value="1"/>
</dbReference>
<gene>
    <name evidence="6" type="ORF">N825_35200</name>
</gene>
<proteinExistence type="predicted"/>
<accession>W9H6W5</accession>
<dbReference type="Proteomes" id="UP000019486">
    <property type="component" value="Unassembled WGS sequence"/>
</dbReference>
<dbReference type="PATRIC" id="fig|1385369.3.peg.2401"/>
<keyword evidence="2" id="KW-0479">Metal-binding</keyword>
<protein>
    <submittedName>
        <fullName evidence="6">(2Fe-2S)-binding protein</fullName>
    </submittedName>
</protein>
<keyword evidence="4" id="KW-0411">Iron-sulfur</keyword>
<dbReference type="GO" id="GO:0046872">
    <property type="term" value="F:metal ion binding"/>
    <property type="evidence" value="ECO:0007669"/>
    <property type="project" value="UniProtKB-KW"/>
</dbReference>
<dbReference type="STRING" id="1385369.N825_35200"/>
<dbReference type="InterPro" id="IPR017941">
    <property type="entry name" value="Rieske_2Fe-2S"/>
</dbReference>
<dbReference type="OrthoDB" id="9800776at2"/>
<comment type="caution">
    <text evidence="6">The sequence shown here is derived from an EMBL/GenBank/DDBJ whole genome shotgun (WGS) entry which is preliminary data.</text>
</comment>
<evidence type="ECO:0000313" key="7">
    <source>
        <dbReference type="Proteomes" id="UP000019486"/>
    </source>
</evidence>
<evidence type="ECO:0000256" key="4">
    <source>
        <dbReference type="ARBA" id="ARBA00023014"/>
    </source>
</evidence>
<dbReference type="InterPro" id="IPR036922">
    <property type="entry name" value="Rieske_2Fe-2S_sf"/>
</dbReference>
<dbReference type="EMBL" id="AVFL01000007">
    <property type="protein sequence ID" value="EWY40521.1"/>
    <property type="molecule type" value="Genomic_DNA"/>
</dbReference>
<name>W9H6W5_9PROT</name>
<dbReference type="PROSITE" id="PS51296">
    <property type="entry name" value="RIESKE"/>
    <property type="match status" value="1"/>
</dbReference>